<sequence length="73" mass="8078">MMVISLYLNFCLDCVLAVKSKYSTDGFRTRPGFRTWFLNSAPFSKTPVCFAYCPSLRGGCLFPSAVLGTAPVR</sequence>
<dbReference type="Proteomes" id="UP001283341">
    <property type="component" value="Unassembled WGS sequence"/>
</dbReference>
<proteinExistence type="predicted"/>
<reference evidence="2" key="1">
    <citation type="journal article" date="2023" name="Mol. Phylogenet. Evol.">
        <title>Genome-scale phylogeny and comparative genomics of the fungal order Sordariales.</title>
        <authorList>
            <person name="Hensen N."/>
            <person name="Bonometti L."/>
            <person name="Westerberg I."/>
            <person name="Brannstrom I.O."/>
            <person name="Guillou S."/>
            <person name="Cros-Aarteil S."/>
            <person name="Calhoun S."/>
            <person name="Haridas S."/>
            <person name="Kuo A."/>
            <person name="Mondo S."/>
            <person name="Pangilinan J."/>
            <person name="Riley R."/>
            <person name="LaButti K."/>
            <person name="Andreopoulos B."/>
            <person name="Lipzen A."/>
            <person name="Chen C."/>
            <person name="Yan M."/>
            <person name="Daum C."/>
            <person name="Ng V."/>
            <person name="Clum A."/>
            <person name="Steindorff A."/>
            <person name="Ohm R.A."/>
            <person name="Martin F."/>
            <person name="Silar P."/>
            <person name="Natvig D.O."/>
            <person name="Lalanne C."/>
            <person name="Gautier V."/>
            <person name="Ament-Velasquez S.L."/>
            <person name="Kruys A."/>
            <person name="Hutchinson M.I."/>
            <person name="Powell A.J."/>
            <person name="Barry K."/>
            <person name="Miller A.N."/>
            <person name="Grigoriev I.V."/>
            <person name="Debuchy R."/>
            <person name="Gladieux P."/>
            <person name="Hiltunen Thoren M."/>
            <person name="Johannesson H."/>
        </authorList>
    </citation>
    <scope>NUCLEOTIDE SEQUENCE</scope>
    <source>
        <strain evidence="2">CBS 118394</strain>
    </source>
</reference>
<keyword evidence="3" id="KW-1185">Reference proteome</keyword>
<evidence type="ECO:0000313" key="3">
    <source>
        <dbReference type="Proteomes" id="UP001283341"/>
    </source>
</evidence>
<gene>
    <name evidence="2" type="ORF">B0H66DRAFT_553020</name>
</gene>
<feature type="signal peptide" evidence="1">
    <location>
        <begin position="1"/>
        <end position="17"/>
    </location>
</feature>
<accession>A0AAE0IBP0</accession>
<evidence type="ECO:0000313" key="2">
    <source>
        <dbReference type="EMBL" id="KAK3321959.1"/>
    </source>
</evidence>
<comment type="caution">
    <text evidence="2">The sequence shown here is derived from an EMBL/GenBank/DDBJ whole genome shotgun (WGS) entry which is preliminary data.</text>
</comment>
<dbReference type="AlphaFoldDB" id="A0AAE0IBP0"/>
<reference evidence="2" key="2">
    <citation type="submission" date="2023-06" db="EMBL/GenBank/DDBJ databases">
        <authorList>
            <consortium name="Lawrence Berkeley National Laboratory"/>
            <person name="Haridas S."/>
            <person name="Hensen N."/>
            <person name="Bonometti L."/>
            <person name="Westerberg I."/>
            <person name="Brannstrom I.O."/>
            <person name="Guillou S."/>
            <person name="Cros-Aarteil S."/>
            <person name="Calhoun S."/>
            <person name="Kuo A."/>
            <person name="Mondo S."/>
            <person name="Pangilinan J."/>
            <person name="Riley R."/>
            <person name="Labutti K."/>
            <person name="Andreopoulos B."/>
            <person name="Lipzen A."/>
            <person name="Chen C."/>
            <person name="Yanf M."/>
            <person name="Daum C."/>
            <person name="Ng V."/>
            <person name="Clum A."/>
            <person name="Steindorff A."/>
            <person name="Ohm R."/>
            <person name="Martin F."/>
            <person name="Silar P."/>
            <person name="Natvig D."/>
            <person name="Lalanne C."/>
            <person name="Gautier V."/>
            <person name="Ament-Velasquez S.L."/>
            <person name="Kruys A."/>
            <person name="Hutchinson M.I."/>
            <person name="Powell A.J."/>
            <person name="Barry K."/>
            <person name="Miller A.N."/>
            <person name="Grigoriev I.V."/>
            <person name="Debuchy R."/>
            <person name="Gladieux P."/>
            <person name="Thoren M.H."/>
            <person name="Johannesson H."/>
        </authorList>
    </citation>
    <scope>NUCLEOTIDE SEQUENCE</scope>
    <source>
        <strain evidence="2">CBS 118394</strain>
    </source>
</reference>
<organism evidence="2 3">
    <name type="scientific">Apodospora peruviana</name>
    <dbReference type="NCBI Taxonomy" id="516989"/>
    <lineage>
        <taxon>Eukaryota</taxon>
        <taxon>Fungi</taxon>
        <taxon>Dikarya</taxon>
        <taxon>Ascomycota</taxon>
        <taxon>Pezizomycotina</taxon>
        <taxon>Sordariomycetes</taxon>
        <taxon>Sordariomycetidae</taxon>
        <taxon>Sordariales</taxon>
        <taxon>Lasiosphaeriaceae</taxon>
        <taxon>Apodospora</taxon>
    </lineage>
</organism>
<evidence type="ECO:0000256" key="1">
    <source>
        <dbReference type="SAM" id="SignalP"/>
    </source>
</evidence>
<feature type="chain" id="PRO_5042164800" description="Secreted protein" evidence="1">
    <location>
        <begin position="18"/>
        <end position="73"/>
    </location>
</feature>
<dbReference type="EMBL" id="JAUEDM010000003">
    <property type="protein sequence ID" value="KAK3321959.1"/>
    <property type="molecule type" value="Genomic_DNA"/>
</dbReference>
<evidence type="ECO:0008006" key="4">
    <source>
        <dbReference type="Google" id="ProtNLM"/>
    </source>
</evidence>
<protein>
    <recommendedName>
        <fullName evidence="4">Secreted protein</fullName>
    </recommendedName>
</protein>
<keyword evidence="1" id="KW-0732">Signal</keyword>
<name>A0AAE0IBP0_9PEZI</name>